<sequence>MKTNAMHTQVKRTTITLGTLFLLLIVSVNISLASAEKEENKEIKNSEELLIEEIESALSDDPVIKDLIDFSNETQKVSIYDIEENLIFHGELNQSENEEIIKLIHRSDLLMKMGNTSYYRLNK</sequence>
<keyword evidence="2" id="KW-1185">Reference proteome</keyword>
<organism evidence="1 2">
    <name type="scientific">Splendidivirga corallicola</name>
    <dbReference type="NCBI Taxonomy" id="3051826"/>
    <lineage>
        <taxon>Bacteria</taxon>
        <taxon>Pseudomonadati</taxon>
        <taxon>Bacteroidota</taxon>
        <taxon>Cytophagia</taxon>
        <taxon>Cytophagales</taxon>
        <taxon>Splendidivirgaceae</taxon>
        <taxon>Splendidivirga</taxon>
    </lineage>
</organism>
<accession>A0ABT8KIA6</accession>
<dbReference type="Proteomes" id="UP001172082">
    <property type="component" value="Unassembled WGS sequence"/>
</dbReference>
<comment type="caution">
    <text evidence="1">The sequence shown here is derived from an EMBL/GenBank/DDBJ whole genome shotgun (WGS) entry which is preliminary data.</text>
</comment>
<reference evidence="1" key="1">
    <citation type="submission" date="2023-06" db="EMBL/GenBank/DDBJ databases">
        <title>Genomic of Parafulvivirga corallium.</title>
        <authorList>
            <person name="Wang G."/>
        </authorList>
    </citation>
    <scope>NUCLEOTIDE SEQUENCE</scope>
    <source>
        <strain evidence="1">BMA10</strain>
    </source>
</reference>
<dbReference type="EMBL" id="JAUJEA010000001">
    <property type="protein sequence ID" value="MDN5200455.1"/>
    <property type="molecule type" value="Genomic_DNA"/>
</dbReference>
<gene>
    <name evidence="1" type="ORF">QQ008_03760</name>
</gene>
<dbReference type="RefSeq" id="WP_346750480.1">
    <property type="nucleotide sequence ID" value="NZ_JAUJEA010000001.1"/>
</dbReference>
<name>A0ABT8KIA6_9BACT</name>
<proteinExistence type="predicted"/>
<protein>
    <recommendedName>
        <fullName evidence="3">BON domain-containing protein</fullName>
    </recommendedName>
</protein>
<evidence type="ECO:0000313" key="2">
    <source>
        <dbReference type="Proteomes" id="UP001172082"/>
    </source>
</evidence>
<evidence type="ECO:0008006" key="3">
    <source>
        <dbReference type="Google" id="ProtNLM"/>
    </source>
</evidence>
<evidence type="ECO:0000313" key="1">
    <source>
        <dbReference type="EMBL" id="MDN5200455.1"/>
    </source>
</evidence>